<sequence>PEENYSSTIPPPRWPKAPIDGRYIHPTSGLPHWPENDIIRKISLDDIKCLHSLLMDSKNSTRVPVMINGRQFILGLNQTNISFGTCSFMGMEGECHHIQYCALDILQNGIAYFLPVQCPIPGDFLGVCCPRGIA</sequence>
<dbReference type="EMBL" id="GECZ01030980">
    <property type="protein sequence ID" value="JAS38789.1"/>
    <property type="molecule type" value="Transcribed_RNA"/>
</dbReference>
<gene>
    <name evidence="1" type="ORF">g.46288</name>
</gene>
<organism evidence="1">
    <name type="scientific">Cuerna arida</name>
    <dbReference type="NCBI Taxonomy" id="1464854"/>
    <lineage>
        <taxon>Eukaryota</taxon>
        <taxon>Metazoa</taxon>
        <taxon>Ecdysozoa</taxon>
        <taxon>Arthropoda</taxon>
        <taxon>Hexapoda</taxon>
        <taxon>Insecta</taxon>
        <taxon>Pterygota</taxon>
        <taxon>Neoptera</taxon>
        <taxon>Paraneoptera</taxon>
        <taxon>Hemiptera</taxon>
        <taxon>Auchenorrhyncha</taxon>
        <taxon>Membracoidea</taxon>
        <taxon>Cicadellidae</taxon>
        <taxon>Cicadellinae</taxon>
        <taxon>Proconiini</taxon>
        <taxon>Cuerna</taxon>
    </lineage>
</organism>
<protein>
    <recommendedName>
        <fullName evidence="2">Clip domain-containing protein</fullName>
    </recommendedName>
</protein>
<evidence type="ECO:0000313" key="1">
    <source>
        <dbReference type="EMBL" id="JAS38789.1"/>
    </source>
</evidence>
<name>A0A1B6ELI9_9HEMI</name>
<accession>A0A1B6ELI9</accession>
<feature type="non-terminal residue" evidence="1">
    <location>
        <position position="1"/>
    </location>
</feature>
<dbReference type="AlphaFoldDB" id="A0A1B6ELI9"/>
<evidence type="ECO:0008006" key="2">
    <source>
        <dbReference type="Google" id="ProtNLM"/>
    </source>
</evidence>
<reference evidence="1" key="1">
    <citation type="submission" date="2015-11" db="EMBL/GenBank/DDBJ databases">
        <title>De novo transcriptome assembly of four potential Pierce s Disease insect vectors from Arizona vineyards.</title>
        <authorList>
            <person name="Tassone E.E."/>
        </authorList>
    </citation>
    <scope>NUCLEOTIDE SEQUENCE</scope>
</reference>
<proteinExistence type="predicted"/>